<name>A0ABR2PHH7_9ROSI</name>
<accession>A0ABR2PHH7</accession>
<keyword evidence="2" id="KW-1185">Reference proteome</keyword>
<evidence type="ECO:0000313" key="1">
    <source>
        <dbReference type="EMBL" id="KAK8987752.1"/>
    </source>
</evidence>
<gene>
    <name evidence="1" type="ORF">V6N11_027492</name>
</gene>
<protein>
    <submittedName>
        <fullName evidence="1">Uncharacterized protein</fullName>
    </submittedName>
</protein>
<comment type="caution">
    <text evidence="1">The sequence shown here is derived from an EMBL/GenBank/DDBJ whole genome shotgun (WGS) entry which is preliminary data.</text>
</comment>
<sequence>MHDSLHIFAWRTLIQDSVLTSKHLDEAAGNDPSFILESNWPIPDQRHFIDFFDHGQGEVISNTFRPINFPTTAMSLTDSCKWIALHACMQDSSRRVFVCNPFTRQ</sequence>
<organism evidence="1 2">
    <name type="scientific">Hibiscus sabdariffa</name>
    <name type="common">roselle</name>
    <dbReference type="NCBI Taxonomy" id="183260"/>
    <lineage>
        <taxon>Eukaryota</taxon>
        <taxon>Viridiplantae</taxon>
        <taxon>Streptophyta</taxon>
        <taxon>Embryophyta</taxon>
        <taxon>Tracheophyta</taxon>
        <taxon>Spermatophyta</taxon>
        <taxon>Magnoliopsida</taxon>
        <taxon>eudicotyledons</taxon>
        <taxon>Gunneridae</taxon>
        <taxon>Pentapetalae</taxon>
        <taxon>rosids</taxon>
        <taxon>malvids</taxon>
        <taxon>Malvales</taxon>
        <taxon>Malvaceae</taxon>
        <taxon>Malvoideae</taxon>
        <taxon>Hibiscus</taxon>
    </lineage>
</organism>
<evidence type="ECO:0000313" key="2">
    <source>
        <dbReference type="Proteomes" id="UP001396334"/>
    </source>
</evidence>
<reference evidence="1 2" key="1">
    <citation type="journal article" date="2024" name="G3 (Bethesda)">
        <title>Genome assembly of Hibiscus sabdariffa L. provides insights into metabolisms of medicinal natural products.</title>
        <authorList>
            <person name="Kim T."/>
        </authorList>
    </citation>
    <scope>NUCLEOTIDE SEQUENCE [LARGE SCALE GENOMIC DNA]</scope>
    <source>
        <strain evidence="1">TK-2024</strain>
        <tissue evidence="1">Old leaves</tissue>
    </source>
</reference>
<dbReference type="EMBL" id="JBBPBN010000060">
    <property type="protein sequence ID" value="KAK8987752.1"/>
    <property type="molecule type" value="Genomic_DNA"/>
</dbReference>
<proteinExistence type="predicted"/>
<dbReference type="Proteomes" id="UP001396334">
    <property type="component" value="Unassembled WGS sequence"/>
</dbReference>